<dbReference type="InterPro" id="IPR036259">
    <property type="entry name" value="MFS_trans_sf"/>
</dbReference>
<feature type="compositionally biased region" description="Basic and acidic residues" evidence="1">
    <location>
        <begin position="528"/>
        <end position="541"/>
    </location>
</feature>
<dbReference type="SUPFAM" id="SSF103473">
    <property type="entry name" value="MFS general substrate transporter"/>
    <property type="match status" value="1"/>
</dbReference>
<feature type="compositionally biased region" description="Polar residues" evidence="1">
    <location>
        <begin position="631"/>
        <end position="641"/>
    </location>
</feature>
<sequence length="796" mass="90494">MQHLSILTAGWSYIPTGLMFGYLLMLPIPENATFVGIYRETMFWPFIVAIITLIISVALTNGLKLNYRKCQFVHLYIQLVGQLFYVGAGLIFLLVKDVIPAIYLGACGFGLTIIPGLSYIHIRAPGRWRSIYMALCYFWFLTGVAGAATMYLIDVAIWTGNSTINETIHTNFSTCLLAGSCFVIVLLAINEMLQREGIVDYKKPLDFDTDIAHESGKLLTRREPRNLFNNFTSPNPATLTNGGGAKQWNSSTEQIIMDTGHAGKNFHTLWVFYMIFTKLQGFIAFYWVFVVLGIQFSPIVFENTTTAYSIFWFMVAGSSIGVFSMFFVNNKILFIVASIGHTVGLILAVAFYYTESELLNIGIALIVFFTFIGVTLAIPAINILELASLNFNEFFLAVGSILELIGIALIQYFGATNPSSFGLNPDTMGPADNHKEVIAAHFIAMIVLSVVLQVIVLWHMPNTFQKTLAEINSDLARMTSYFAFRRTMVPITTHAAMNRAFTESIASEQPDVEEKQLSTRNGHLATRFNDRSDEQSDRRSPYNDFSENSRYVRQTIVERAYSPSPDRDDPYLQEQLQRQHERNYIMSRQQHYQHHPRNSPEPQQYNYLPERQSEHPFQQRYNPEYDDRPRSNASQQQNRYTQGPPLLSRQQYYEQYSHDRTPPPIQPKPPSVRQTPTPPVDSQPTLAPLARRPQQSQTVKSEPGYVSRPRLETQKSEAPAPPPMPPADYLTKSLPRIKPDRPSRESIHPVLMLNAKPARPQEEIIPGVEYAHNLRPSEFLRQSRQLSQYRDSTMAI</sequence>
<dbReference type="EMBL" id="HBUE01106848">
    <property type="protein sequence ID" value="CAG6487489.1"/>
    <property type="molecule type" value="Transcribed_RNA"/>
</dbReference>
<feature type="transmembrane region" description="Helical" evidence="2">
    <location>
        <begin position="43"/>
        <end position="63"/>
    </location>
</feature>
<feature type="transmembrane region" description="Helical" evidence="2">
    <location>
        <begin position="75"/>
        <end position="95"/>
    </location>
</feature>
<feature type="compositionally biased region" description="Pro residues" evidence="1">
    <location>
        <begin position="662"/>
        <end position="681"/>
    </location>
</feature>
<protein>
    <submittedName>
        <fullName evidence="3">(northern house mosquito) hypothetical protein</fullName>
    </submittedName>
</protein>
<keyword evidence="2" id="KW-0812">Transmembrane</keyword>
<feature type="transmembrane region" description="Helical" evidence="2">
    <location>
        <begin position="134"/>
        <end position="158"/>
    </location>
</feature>
<feature type="transmembrane region" description="Helical" evidence="2">
    <location>
        <begin position="307"/>
        <end position="327"/>
    </location>
</feature>
<feature type="transmembrane region" description="Helical" evidence="2">
    <location>
        <begin position="438"/>
        <end position="458"/>
    </location>
</feature>
<feature type="transmembrane region" description="Helical" evidence="2">
    <location>
        <begin position="101"/>
        <end position="122"/>
    </location>
</feature>
<feature type="transmembrane region" description="Helical" evidence="2">
    <location>
        <begin position="394"/>
        <end position="414"/>
    </location>
</feature>
<evidence type="ECO:0000256" key="1">
    <source>
        <dbReference type="SAM" id="MobiDB-lite"/>
    </source>
</evidence>
<feature type="transmembrane region" description="Helical" evidence="2">
    <location>
        <begin position="359"/>
        <end position="382"/>
    </location>
</feature>
<evidence type="ECO:0000256" key="2">
    <source>
        <dbReference type="SAM" id="Phobius"/>
    </source>
</evidence>
<keyword evidence="2" id="KW-1133">Transmembrane helix</keyword>
<reference evidence="3" key="1">
    <citation type="submission" date="2021-05" db="EMBL/GenBank/DDBJ databases">
        <authorList>
            <person name="Alioto T."/>
            <person name="Alioto T."/>
            <person name="Gomez Garrido J."/>
        </authorList>
    </citation>
    <scope>NUCLEOTIDE SEQUENCE</scope>
</reference>
<feature type="transmembrane region" description="Helical" evidence="2">
    <location>
        <begin position="332"/>
        <end position="353"/>
    </location>
</feature>
<feature type="transmembrane region" description="Helical" evidence="2">
    <location>
        <begin position="170"/>
        <end position="189"/>
    </location>
</feature>
<feature type="transmembrane region" description="Helical" evidence="2">
    <location>
        <begin position="7"/>
        <end position="28"/>
    </location>
</feature>
<proteinExistence type="predicted"/>
<evidence type="ECO:0000313" key="3">
    <source>
        <dbReference type="EMBL" id="CAG6487489.1"/>
    </source>
</evidence>
<keyword evidence="2" id="KW-0472">Membrane</keyword>
<feature type="region of interest" description="Disordered" evidence="1">
    <location>
        <begin position="506"/>
        <end position="551"/>
    </location>
</feature>
<accession>A0A8D8C7C7</accession>
<feature type="region of interest" description="Disordered" evidence="1">
    <location>
        <begin position="620"/>
        <end position="744"/>
    </location>
</feature>
<organism evidence="3">
    <name type="scientific">Culex pipiens</name>
    <name type="common">House mosquito</name>
    <dbReference type="NCBI Taxonomy" id="7175"/>
    <lineage>
        <taxon>Eukaryota</taxon>
        <taxon>Metazoa</taxon>
        <taxon>Ecdysozoa</taxon>
        <taxon>Arthropoda</taxon>
        <taxon>Hexapoda</taxon>
        <taxon>Insecta</taxon>
        <taxon>Pterygota</taxon>
        <taxon>Neoptera</taxon>
        <taxon>Endopterygota</taxon>
        <taxon>Diptera</taxon>
        <taxon>Nematocera</taxon>
        <taxon>Culicoidea</taxon>
        <taxon>Culicidae</taxon>
        <taxon>Culicinae</taxon>
        <taxon>Culicini</taxon>
        <taxon>Culex</taxon>
        <taxon>Culex</taxon>
    </lineage>
</organism>
<name>A0A8D8C7C7_CULPI</name>
<dbReference type="AlphaFoldDB" id="A0A8D8C7C7"/>